<name>A0A7J8NCR1_9ROSI</name>
<feature type="non-terminal residue" evidence="2">
    <location>
        <position position="1"/>
    </location>
</feature>
<comment type="caution">
    <text evidence="2">The sequence shown here is derived from an EMBL/GenBank/DDBJ whole genome shotgun (WGS) entry which is preliminary data.</text>
</comment>
<protein>
    <submittedName>
        <fullName evidence="2">Uncharacterized protein</fullName>
    </submittedName>
</protein>
<reference evidence="2 3" key="1">
    <citation type="journal article" date="2019" name="Genome Biol. Evol.">
        <title>Insights into the evolution of the New World diploid cottons (Gossypium, subgenus Houzingenia) based on genome sequencing.</title>
        <authorList>
            <person name="Grover C.E."/>
            <person name="Arick M.A. 2nd"/>
            <person name="Thrash A."/>
            <person name="Conover J.L."/>
            <person name="Sanders W.S."/>
            <person name="Peterson D.G."/>
            <person name="Frelichowski J.E."/>
            <person name="Scheffler J.A."/>
            <person name="Scheffler B.E."/>
            <person name="Wendel J.F."/>
        </authorList>
    </citation>
    <scope>NUCLEOTIDE SEQUENCE [LARGE SCALE GENOMIC DNA]</scope>
    <source>
        <strain evidence="2">157</strain>
        <tissue evidence="2">Leaf</tissue>
    </source>
</reference>
<evidence type="ECO:0000313" key="3">
    <source>
        <dbReference type="Proteomes" id="UP000593572"/>
    </source>
</evidence>
<dbReference type="EMBL" id="JABEZX010000044">
    <property type="protein sequence ID" value="MBA0574719.1"/>
    <property type="molecule type" value="Genomic_DNA"/>
</dbReference>
<keyword evidence="3" id="KW-1185">Reference proteome</keyword>
<sequence length="66" mass="7340">VLSIQPGLLSVERTPVSKVVLAWDFYRYPGQIYRYPQSSTATLKTSTTTSQNNSQGSSFPAFLLKL</sequence>
<evidence type="ECO:0000313" key="2">
    <source>
        <dbReference type="EMBL" id="MBA0574719.1"/>
    </source>
</evidence>
<dbReference type="AlphaFoldDB" id="A0A7J8NCR1"/>
<gene>
    <name evidence="2" type="ORF">Golob_007003</name>
</gene>
<dbReference type="Proteomes" id="UP000593572">
    <property type="component" value="Unassembled WGS sequence"/>
</dbReference>
<proteinExistence type="predicted"/>
<feature type="compositionally biased region" description="Low complexity" evidence="1">
    <location>
        <begin position="44"/>
        <end position="58"/>
    </location>
</feature>
<accession>A0A7J8NCR1</accession>
<organism evidence="2 3">
    <name type="scientific">Gossypium lobatum</name>
    <dbReference type="NCBI Taxonomy" id="34289"/>
    <lineage>
        <taxon>Eukaryota</taxon>
        <taxon>Viridiplantae</taxon>
        <taxon>Streptophyta</taxon>
        <taxon>Embryophyta</taxon>
        <taxon>Tracheophyta</taxon>
        <taxon>Spermatophyta</taxon>
        <taxon>Magnoliopsida</taxon>
        <taxon>eudicotyledons</taxon>
        <taxon>Gunneridae</taxon>
        <taxon>Pentapetalae</taxon>
        <taxon>rosids</taxon>
        <taxon>malvids</taxon>
        <taxon>Malvales</taxon>
        <taxon>Malvaceae</taxon>
        <taxon>Malvoideae</taxon>
        <taxon>Gossypium</taxon>
    </lineage>
</organism>
<evidence type="ECO:0000256" key="1">
    <source>
        <dbReference type="SAM" id="MobiDB-lite"/>
    </source>
</evidence>
<feature type="region of interest" description="Disordered" evidence="1">
    <location>
        <begin position="44"/>
        <end position="66"/>
    </location>
</feature>